<feature type="domain" description="Biotin carboxylation" evidence="16">
    <location>
        <begin position="56"/>
        <end position="499"/>
    </location>
</feature>
<keyword evidence="9" id="KW-0443">Lipid metabolism</keyword>
<evidence type="ECO:0000256" key="5">
    <source>
        <dbReference type="ARBA" id="ARBA00022723"/>
    </source>
</evidence>
<dbReference type="InterPro" id="IPR011764">
    <property type="entry name" value="Biotin_carboxylation_dom"/>
</dbReference>
<dbReference type="SMART" id="SM00878">
    <property type="entry name" value="Biotin_carb_C"/>
    <property type="match status" value="1"/>
</dbReference>
<feature type="domain" description="Lipoyl-binding" evidence="14">
    <location>
        <begin position="642"/>
        <end position="717"/>
    </location>
</feature>
<dbReference type="FunFam" id="3.30.470.20:FF:000028">
    <property type="entry name" value="Methylcrotonoyl-CoA carboxylase subunit alpha, mitochondrial"/>
    <property type="match status" value="1"/>
</dbReference>
<comment type="caution">
    <text evidence="17">The sequence shown here is derived from an EMBL/GenBank/DDBJ whole genome shotgun (WGS) entry which is preliminary data.</text>
</comment>
<evidence type="ECO:0000256" key="1">
    <source>
        <dbReference type="ARBA" id="ARBA00001953"/>
    </source>
</evidence>
<dbReference type="GO" id="GO:0005759">
    <property type="term" value="C:mitochondrial matrix"/>
    <property type="evidence" value="ECO:0007669"/>
    <property type="project" value="UniProtKB-SubCell"/>
</dbReference>
<evidence type="ECO:0000259" key="14">
    <source>
        <dbReference type="PROSITE" id="PS50968"/>
    </source>
</evidence>
<evidence type="ECO:0000256" key="8">
    <source>
        <dbReference type="ARBA" id="ARBA00022842"/>
    </source>
</evidence>
<keyword evidence="5" id="KW-0479">Metal-binding</keyword>
<dbReference type="VEuPathDB" id="FungiDB:LCOR_09835.1"/>
<dbReference type="InterPro" id="IPR050856">
    <property type="entry name" value="Biotin_carboxylase_complex"/>
</dbReference>
<dbReference type="Gene3D" id="3.40.50.20">
    <property type="match status" value="1"/>
</dbReference>
<proteinExistence type="predicted"/>
<dbReference type="InterPro" id="IPR011053">
    <property type="entry name" value="Single_hybrid_motif"/>
</dbReference>
<evidence type="ECO:0000313" key="18">
    <source>
        <dbReference type="Proteomes" id="UP000027586"/>
    </source>
</evidence>
<evidence type="ECO:0000256" key="6">
    <source>
        <dbReference type="ARBA" id="ARBA00022741"/>
    </source>
</evidence>
<dbReference type="STRING" id="1263082.A0A068SCL2"/>
<dbReference type="InterPro" id="IPR005482">
    <property type="entry name" value="Biotin_COase_C"/>
</dbReference>
<dbReference type="SUPFAM" id="SSF56059">
    <property type="entry name" value="Glutathione synthetase ATP-binding domain-like"/>
    <property type="match status" value="1"/>
</dbReference>
<dbReference type="CDD" id="cd06850">
    <property type="entry name" value="biotinyl_domain"/>
    <property type="match status" value="1"/>
</dbReference>
<dbReference type="PROSITE" id="PS50975">
    <property type="entry name" value="ATP_GRASP"/>
    <property type="match status" value="1"/>
</dbReference>
<dbReference type="Pfam" id="PF02785">
    <property type="entry name" value="Biotin_carb_C"/>
    <property type="match status" value="1"/>
</dbReference>
<evidence type="ECO:0000256" key="13">
    <source>
        <dbReference type="PROSITE-ProRule" id="PRU00409"/>
    </source>
</evidence>
<dbReference type="Pfam" id="PF18140">
    <property type="entry name" value="PCC_BT"/>
    <property type="match status" value="1"/>
</dbReference>
<dbReference type="SUPFAM" id="SSF52440">
    <property type="entry name" value="PreATP-grasp domain"/>
    <property type="match status" value="1"/>
</dbReference>
<dbReference type="Gene3D" id="3.30.470.20">
    <property type="entry name" value="ATP-grasp fold, B domain"/>
    <property type="match status" value="1"/>
</dbReference>
<dbReference type="EMBL" id="CBTN010000064">
    <property type="protein sequence ID" value="CDH58991.1"/>
    <property type="molecule type" value="Genomic_DNA"/>
</dbReference>
<feature type="domain" description="ATP-grasp" evidence="15">
    <location>
        <begin position="172"/>
        <end position="369"/>
    </location>
</feature>
<keyword evidence="6 13" id="KW-0547">Nucleotide-binding</keyword>
<dbReference type="GO" id="GO:0046872">
    <property type="term" value="F:metal ion binding"/>
    <property type="evidence" value="ECO:0007669"/>
    <property type="project" value="UniProtKB-KW"/>
</dbReference>
<evidence type="ECO:0000259" key="15">
    <source>
        <dbReference type="PROSITE" id="PS50975"/>
    </source>
</evidence>
<dbReference type="InterPro" id="IPR011054">
    <property type="entry name" value="Rudment_hybrid_motif"/>
</dbReference>
<dbReference type="PROSITE" id="PS50968">
    <property type="entry name" value="BIOTINYL_LIPOYL"/>
    <property type="match status" value="1"/>
</dbReference>
<dbReference type="FunFam" id="3.30.1490.20:FF:000018">
    <property type="entry name" value="Biotin carboxylase"/>
    <property type="match status" value="1"/>
</dbReference>
<evidence type="ECO:0000256" key="4">
    <source>
        <dbReference type="ARBA" id="ARBA00022598"/>
    </source>
</evidence>
<evidence type="ECO:0000313" key="17">
    <source>
        <dbReference type="EMBL" id="CDH58991.1"/>
    </source>
</evidence>
<dbReference type="GO" id="GO:0004658">
    <property type="term" value="F:propionyl-CoA carboxylase activity"/>
    <property type="evidence" value="ECO:0007669"/>
    <property type="project" value="TreeGrafter"/>
</dbReference>
<dbReference type="PANTHER" id="PTHR18866">
    <property type="entry name" value="CARBOXYLASE:PYRUVATE/ACETYL-COA/PROPIONYL-COA CARBOXYLASE"/>
    <property type="match status" value="1"/>
</dbReference>
<dbReference type="InterPro" id="IPR013815">
    <property type="entry name" value="ATP_grasp_subdomain_1"/>
</dbReference>
<keyword evidence="18" id="KW-1185">Reference proteome</keyword>
<name>A0A068SCL2_9FUNG</name>
<gene>
    <name evidence="17" type="ORF">LCOR_09835.1</name>
</gene>
<evidence type="ECO:0000256" key="10">
    <source>
        <dbReference type="ARBA" id="ARBA00023267"/>
    </source>
</evidence>
<keyword evidence="10" id="KW-0092">Biotin</keyword>
<dbReference type="InterPro" id="IPR005481">
    <property type="entry name" value="BC-like_N"/>
</dbReference>
<comment type="subcellular location">
    <subcellularLocation>
        <location evidence="2">Mitochondrion matrix</location>
    </subcellularLocation>
</comment>
<dbReference type="InterPro" id="IPR011761">
    <property type="entry name" value="ATP-grasp"/>
</dbReference>
<dbReference type="SUPFAM" id="SSF51246">
    <property type="entry name" value="Rudiment single hybrid motif"/>
    <property type="match status" value="1"/>
</dbReference>
<comment type="cofactor">
    <cofactor evidence="1">
        <name>biotin</name>
        <dbReference type="ChEBI" id="CHEBI:57586"/>
    </cofactor>
</comment>
<dbReference type="InterPro" id="IPR005479">
    <property type="entry name" value="CPAse_ATP-bd"/>
</dbReference>
<dbReference type="PROSITE" id="PS50979">
    <property type="entry name" value="BC"/>
    <property type="match status" value="1"/>
</dbReference>
<keyword evidence="8" id="KW-0460">Magnesium</keyword>
<dbReference type="InterPro" id="IPR000089">
    <property type="entry name" value="Biotin_lipoyl"/>
</dbReference>
<comment type="catalytic activity">
    <reaction evidence="12">
        <text>butanoyl-CoA + hydrogencarbonate + ATP = (2S)-ethylmalonyl-CoA + ADP + phosphate + H(+)</text>
        <dbReference type="Rhea" id="RHEA:59520"/>
        <dbReference type="ChEBI" id="CHEBI:15378"/>
        <dbReference type="ChEBI" id="CHEBI:17544"/>
        <dbReference type="ChEBI" id="CHEBI:30616"/>
        <dbReference type="ChEBI" id="CHEBI:43474"/>
        <dbReference type="ChEBI" id="CHEBI:57371"/>
        <dbReference type="ChEBI" id="CHEBI:60909"/>
        <dbReference type="ChEBI" id="CHEBI:456216"/>
    </reaction>
    <physiologicalReaction direction="left-to-right" evidence="12">
        <dbReference type="Rhea" id="RHEA:59521"/>
    </physiologicalReaction>
</comment>
<evidence type="ECO:0000256" key="2">
    <source>
        <dbReference type="ARBA" id="ARBA00004305"/>
    </source>
</evidence>
<accession>A0A068SCL2</accession>
<dbReference type="Gene3D" id="2.40.50.100">
    <property type="match status" value="1"/>
</dbReference>
<dbReference type="PANTHER" id="PTHR18866:SF33">
    <property type="entry name" value="METHYLCROTONOYL-COA CARBOXYLASE SUBUNIT ALPHA, MITOCHONDRIAL-RELATED"/>
    <property type="match status" value="1"/>
</dbReference>
<evidence type="ECO:0000256" key="11">
    <source>
        <dbReference type="ARBA" id="ARBA00031557"/>
    </source>
</evidence>
<dbReference type="FunFam" id="3.40.50.20:FF:000010">
    <property type="entry name" value="Propionyl-CoA carboxylase subunit alpha"/>
    <property type="match status" value="1"/>
</dbReference>
<dbReference type="PROSITE" id="PS00867">
    <property type="entry name" value="CPSASE_2"/>
    <property type="match status" value="1"/>
</dbReference>
<dbReference type="InterPro" id="IPR041265">
    <property type="entry name" value="PCC_BT"/>
</dbReference>
<protein>
    <recommendedName>
        <fullName evidence="3">Propionyl-CoA carboxylase alpha chain, mitochondrial</fullName>
    </recommendedName>
    <alternativeName>
        <fullName evidence="11">Propanoyl-CoA:carbon dioxide ligase subunit alpha</fullName>
    </alternativeName>
</protein>
<dbReference type="Pfam" id="PF00289">
    <property type="entry name" value="Biotin_carb_N"/>
    <property type="match status" value="1"/>
</dbReference>
<dbReference type="GO" id="GO:0005524">
    <property type="term" value="F:ATP binding"/>
    <property type="evidence" value="ECO:0007669"/>
    <property type="project" value="UniProtKB-UniRule"/>
</dbReference>
<evidence type="ECO:0000256" key="9">
    <source>
        <dbReference type="ARBA" id="ARBA00023098"/>
    </source>
</evidence>
<dbReference type="Proteomes" id="UP000027586">
    <property type="component" value="Unassembled WGS sequence"/>
</dbReference>
<dbReference type="Gene3D" id="3.30.1490.20">
    <property type="entry name" value="ATP-grasp fold, A domain"/>
    <property type="match status" value="1"/>
</dbReference>
<dbReference type="AlphaFoldDB" id="A0A068SCL2"/>
<organism evidence="17 18">
    <name type="scientific">Lichtheimia corymbifera JMRC:FSU:9682</name>
    <dbReference type="NCBI Taxonomy" id="1263082"/>
    <lineage>
        <taxon>Eukaryota</taxon>
        <taxon>Fungi</taxon>
        <taxon>Fungi incertae sedis</taxon>
        <taxon>Mucoromycota</taxon>
        <taxon>Mucoromycotina</taxon>
        <taxon>Mucoromycetes</taxon>
        <taxon>Mucorales</taxon>
        <taxon>Lichtheimiaceae</taxon>
        <taxon>Lichtheimia</taxon>
    </lineage>
</organism>
<dbReference type="Gene3D" id="3.30.700.30">
    <property type="match status" value="1"/>
</dbReference>
<evidence type="ECO:0000256" key="3">
    <source>
        <dbReference type="ARBA" id="ARBA00018058"/>
    </source>
</evidence>
<dbReference type="Pfam" id="PF00364">
    <property type="entry name" value="Biotin_lipoyl"/>
    <property type="match status" value="1"/>
</dbReference>
<sequence length="724" mass="80483">MSHSIRTAPCRPRLCNSPSRLLPRTTTLRSLSCHHVQRSATADSRLKAGSATVKPTFDKLLIANRGEIACRIIKTARRMNIRTVAVYSDLDSNAPHVQMADEAICIGEPESYLDIPRMIQAVKQSGAQAVHPGYGFLSENPAFVKALRENGITFVGPSSEAIAAMGDKIQSKLIAEASEVNCIPGYNGQVDTTVDAIKVANDIGYPVMIKASAGGGGKGMRIAWNDQELVEGFKLAKQESKSAFGDDRMLLEKYINQPRHIEIQILGDNHGNVVYLPPRECSIQRRNQKVIEESPSVHIDSETWHKMGAQAVALARHVGYSSAGTVEFLVDNERNFYFLEMNTRLQVEHPVTEYVTGLDIVEHMLYAAAGHPLPLQQQDIVCRGWAIESRVYAEDPARYLPSVGRLLTYREPSSISPNIRCDSGIKEGSDIPVEYDPLLCKLTTFGETRDEAIDTMVKALDEYVIKGVTHNLPLLQSVVDHPRFRQGKAITTNFLAEEYPNGYQSARLATPELHQLAAVNAAMWSKKEANVSHPITTPRNIWVQLTNEQNGYMDEVMLTIRMTGKDAFEVSSPMFEKLSLSTQWPLDDLLAYASIKETQQDVVVQYLDNLPFGFRMQYRGDKFKVAILNDRQRELSKYMKPKTKEQESKMVASPMPGRVISVAVQKGDKVLAGAEVAVVEAMKMQNVLRTSRVGTVKNVHVRQGSAVQTGQVLIEFEDDNEPCP</sequence>
<dbReference type="FunFam" id="2.40.50.100:FF:000003">
    <property type="entry name" value="Acetyl-CoA carboxylase biotin carboxyl carrier protein"/>
    <property type="match status" value="1"/>
</dbReference>
<dbReference type="PROSITE" id="PS00866">
    <property type="entry name" value="CPSASE_1"/>
    <property type="match status" value="1"/>
</dbReference>
<dbReference type="InterPro" id="IPR016185">
    <property type="entry name" value="PreATP-grasp_dom_sf"/>
</dbReference>
<keyword evidence="4" id="KW-0436">Ligase</keyword>
<dbReference type="Pfam" id="PF02786">
    <property type="entry name" value="CPSase_L_D2"/>
    <property type="match status" value="1"/>
</dbReference>
<evidence type="ECO:0000256" key="7">
    <source>
        <dbReference type="ARBA" id="ARBA00022840"/>
    </source>
</evidence>
<reference evidence="17" key="1">
    <citation type="submission" date="2013-08" db="EMBL/GenBank/DDBJ databases">
        <title>Gene expansion shapes genome architecture in the human pathogen Lichtheimia corymbifera: an evolutionary genomics analysis in the ancient terrestrial Mucorales (Mucoromycotina).</title>
        <authorList>
            <person name="Schwartze V.U."/>
            <person name="Winter S."/>
            <person name="Shelest E."/>
            <person name="Marcet-Houben M."/>
            <person name="Horn F."/>
            <person name="Wehner S."/>
            <person name="Hoffmann K."/>
            <person name="Riege K."/>
            <person name="Sammeth M."/>
            <person name="Nowrousian M."/>
            <person name="Valiante V."/>
            <person name="Linde J."/>
            <person name="Jacobsen I.D."/>
            <person name="Marz M."/>
            <person name="Brakhage A.A."/>
            <person name="Gabaldon T."/>
            <person name="Bocker S."/>
            <person name="Voigt K."/>
        </authorList>
    </citation>
    <scope>NUCLEOTIDE SEQUENCE [LARGE SCALE GENOMIC DNA]</scope>
    <source>
        <strain evidence="17">FSU 9682</strain>
    </source>
</reference>
<evidence type="ECO:0000259" key="16">
    <source>
        <dbReference type="PROSITE" id="PS50979"/>
    </source>
</evidence>
<dbReference type="SUPFAM" id="SSF51230">
    <property type="entry name" value="Single hybrid motif"/>
    <property type="match status" value="1"/>
</dbReference>
<evidence type="ECO:0000256" key="12">
    <source>
        <dbReference type="ARBA" id="ARBA00048208"/>
    </source>
</evidence>
<dbReference type="GO" id="GO:0006629">
    <property type="term" value="P:lipid metabolic process"/>
    <property type="evidence" value="ECO:0007669"/>
    <property type="project" value="UniProtKB-KW"/>
</dbReference>
<dbReference type="OrthoDB" id="196847at2759"/>
<keyword evidence="7 13" id="KW-0067">ATP-binding</keyword>